<name>A0A7J7M444_9MAGN</name>
<dbReference type="AlphaFoldDB" id="A0A7J7M444"/>
<dbReference type="PANTHER" id="PTHR31639:SF256">
    <property type="entry name" value="OS07G0242900 PROTEIN"/>
    <property type="match status" value="1"/>
</dbReference>
<evidence type="ECO:0000259" key="1">
    <source>
        <dbReference type="Pfam" id="PF00646"/>
    </source>
</evidence>
<sequence>MMGGTYSVRVKKKSCCKTGSSARAATDILDDLPDGILEAILGCLPLKEAARTSVLSREWRYKWFIIPKLVFNENFMKPTSEDGLIKHLKLVNVVDKVLFRHRVGKVPRSLPTVYKHLENIHLPINVGDLSAITALFCLMRSTPYLQHLSLVVFYKEKDAAIPVKDIPESDINTHFHCSFNQLKTVKLCDITQYKFNMLLIKSILNNSPRLKTMSIKPPKNTGHNAFNMLIMLLRYKRALVQAEIVFLE</sequence>
<dbReference type="Proteomes" id="UP000541444">
    <property type="component" value="Unassembled WGS sequence"/>
</dbReference>
<evidence type="ECO:0000313" key="3">
    <source>
        <dbReference type="Proteomes" id="UP000541444"/>
    </source>
</evidence>
<accession>A0A7J7M444</accession>
<proteinExistence type="predicted"/>
<dbReference type="SUPFAM" id="SSF81383">
    <property type="entry name" value="F-box domain"/>
    <property type="match status" value="1"/>
</dbReference>
<comment type="caution">
    <text evidence="2">The sequence shown here is derived from an EMBL/GenBank/DDBJ whole genome shotgun (WGS) entry which is preliminary data.</text>
</comment>
<organism evidence="2 3">
    <name type="scientific">Kingdonia uniflora</name>
    <dbReference type="NCBI Taxonomy" id="39325"/>
    <lineage>
        <taxon>Eukaryota</taxon>
        <taxon>Viridiplantae</taxon>
        <taxon>Streptophyta</taxon>
        <taxon>Embryophyta</taxon>
        <taxon>Tracheophyta</taxon>
        <taxon>Spermatophyta</taxon>
        <taxon>Magnoliopsida</taxon>
        <taxon>Ranunculales</taxon>
        <taxon>Circaeasteraceae</taxon>
        <taxon>Kingdonia</taxon>
    </lineage>
</organism>
<dbReference type="PANTHER" id="PTHR31639">
    <property type="entry name" value="F-BOX PROTEIN-LIKE"/>
    <property type="match status" value="1"/>
</dbReference>
<dbReference type="InterPro" id="IPR001810">
    <property type="entry name" value="F-box_dom"/>
</dbReference>
<reference evidence="2 3" key="1">
    <citation type="journal article" date="2020" name="IScience">
        <title>Genome Sequencing of the Endangered Kingdonia uniflora (Circaeasteraceae, Ranunculales) Reveals Potential Mechanisms of Evolutionary Specialization.</title>
        <authorList>
            <person name="Sun Y."/>
            <person name="Deng T."/>
            <person name="Zhang A."/>
            <person name="Moore M.J."/>
            <person name="Landis J.B."/>
            <person name="Lin N."/>
            <person name="Zhang H."/>
            <person name="Zhang X."/>
            <person name="Huang J."/>
            <person name="Zhang X."/>
            <person name="Sun H."/>
            <person name="Wang H."/>
        </authorList>
    </citation>
    <scope>NUCLEOTIDE SEQUENCE [LARGE SCALE GENOMIC DNA]</scope>
    <source>
        <strain evidence="2">TB1705</strain>
        <tissue evidence="2">Leaf</tissue>
    </source>
</reference>
<protein>
    <recommendedName>
        <fullName evidence="1">F-box domain-containing protein</fullName>
    </recommendedName>
</protein>
<evidence type="ECO:0000313" key="2">
    <source>
        <dbReference type="EMBL" id="KAF6149647.1"/>
    </source>
</evidence>
<dbReference type="Pfam" id="PF00646">
    <property type="entry name" value="F-box"/>
    <property type="match status" value="1"/>
</dbReference>
<dbReference type="InterPro" id="IPR036047">
    <property type="entry name" value="F-box-like_dom_sf"/>
</dbReference>
<dbReference type="OrthoDB" id="629734at2759"/>
<gene>
    <name evidence="2" type="ORF">GIB67_017380</name>
</gene>
<dbReference type="Gene3D" id="1.20.1280.50">
    <property type="match status" value="1"/>
</dbReference>
<dbReference type="EMBL" id="JACGCM010001782">
    <property type="protein sequence ID" value="KAF6149647.1"/>
    <property type="molecule type" value="Genomic_DNA"/>
</dbReference>
<keyword evidence="3" id="KW-1185">Reference proteome</keyword>
<feature type="domain" description="F-box" evidence="1">
    <location>
        <begin position="29"/>
        <end position="61"/>
    </location>
</feature>